<keyword evidence="1" id="KW-0472">Membrane</keyword>
<dbReference type="EMBL" id="FXUG01000005">
    <property type="protein sequence ID" value="SMP56017.1"/>
    <property type="molecule type" value="Genomic_DNA"/>
</dbReference>
<keyword evidence="1" id="KW-1133">Transmembrane helix</keyword>
<evidence type="ECO:0000313" key="4">
    <source>
        <dbReference type="Proteomes" id="UP001158067"/>
    </source>
</evidence>
<comment type="caution">
    <text evidence="3">The sequence shown here is derived from an EMBL/GenBank/DDBJ whole genome shotgun (WGS) entry which is preliminary data.</text>
</comment>
<evidence type="ECO:0000313" key="3">
    <source>
        <dbReference type="EMBL" id="SMP56017.1"/>
    </source>
</evidence>
<keyword evidence="1" id="KW-0812">Transmembrane</keyword>
<proteinExistence type="predicted"/>
<feature type="transmembrane region" description="Helical" evidence="1">
    <location>
        <begin position="49"/>
        <end position="68"/>
    </location>
</feature>
<gene>
    <name evidence="3" type="ORF">SAMN06265222_10571</name>
</gene>
<dbReference type="Pfam" id="PF06713">
    <property type="entry name" value="bPH_4"/>
    <property type="match status" value="1"/>
</dbReference>
<evidence type="ECO:0000259" key="2">
    <source>
        <dbReference type="Pfam" id="PF06713"/>
    </source>
</evidence>
<feature type="transmembrane region" description="Helical" evidence="1">
    <location>
        <begin position="21"/>
        <end position="43"/>
    </location>
</feature>
<keyword evidence="4" id="KW-1185">Reference proteome</keyword>
<name>A0ABY1Q112_9BACT</name>
<evidence type="ECO:0000256" key="1">
    <source>
        <dbReference type="SAM" id="Phobius"/>
    </source>
</evidence>
<protein>
    <submittedName>
        <fullName evidence="3">Membrane protein YdbS, contains bPH2 (Pleckstrin homology) domain</fullName>
    </submittedName>
</protein>
<dbReference type="Proteomes" id="UP001158067">
    <property type="component" value="Unassembled WGS sequence"/>
</dbReference>
<accession>A0ABY1Q112</accession>
<reference evidence="3 4" key="1">
    <citation type="submission" date="2017-05" db="EMBL/GenBank/DDBJ databases">
        <authorList>
            <person name="Varghese N."/>
            <person name="Submissions S."/>
        </authorList>
    </citation>
    <scope>NUCLEOTIDE SEQUENCE [LARGE SCALE GENOMIC DNA]</scope>
    <source>
        <strain evidence="3 4">DSM 25457</strain>
    </source>
</reference>
<feature type="domain" description="Uncharacterized protein YyaB-like PH" evidence="2">
    <location>
        <begin position="70"/>
        <end position="142"/>
    </location>
</feature>
<dbReference type="InterPro" id="IPR009589">
    <property type="entry name" value="PH_YyaB-like"/>
</dbReference>
<dbReference type="RefSeq" id="WP_283432545.1">
    <property type="nucleotide sequence ID" value="NZ_FXUG01000005.1"/>
</dbReference>
<organism evidence="3 4">
    <name type="scientific">Neorhodopirellula lusitana</name>
    <dbReference type="NCBI Taxonomy" id="445327"/>
    <lineage>
        <taxon>Bacteria</taxon>
        <taxon>Pseudomonadati</taxon>
        <taxon>Planctomycetota</taxon>
        <taxon>Planctomycetia</taxon>
        <taxon>Pirellulales</taxon>
        <taxon>Pirellulaceae</taxon>
        <taxon>Neorhodopirellula</taxon>
    </lineage>
</organism>
<sequence length="147" mass="16087">MNSAQSSPLSRLSFPSAIDRWLAFLLGFPVVASVALGIGLIAMGRPGDAWTLFGVAAFTGFITAIFTLPCRYTLLEDAVSVRCGVICYQIPYESILDVKKSRTWLSGPALSLKRVVIQTAKKQHILSPADRDDFINQVQQRCPALRS</sequence>